<dbReference type="PANTHER" id="PTHR42855">
    <property type="entry name" value="ABC TRANSPORTER ATP-BINDING SUBUNIT"/>
    <property type="match status" value="1"/>
</dbReference>
<dbReference type="eggNOG" id="COG0488">
    <property type="taxonomic scope" value="Bacteria"/>
</dbReference>
<dbReference type="EMBL" id="ACNN01000005">
    <property type="protein sequence ID" value="EEN83550.1"/>
    <property type="molecule type" value="Genomic_DNA"/>
</dbReference>
<organism evidence="6 7">
    <name type="scientific">Porphyromonas endodontalis (strain ATCC 35406 / DSM 24491 / JCM 8526 / CCUG 16442 / BCRC 14492 / NCTC 13058 / HG 370)</name>
    <name type="common">Bacteroides endodontalis</name>
    <dbReference type="NCBI Taxonomy" id="553175"/>
    <lineage>
        <taxon>Bacteria</taxon>
        <taxon>Pseudomonadati</taxon>
        <taxon>Bacteroidota</taxon>
        <taxon>Bacteroidia</taxon>
        <taxon>Bacteroidales</taxon>
        <taxon>Porphyromonadaceae</taxon>
        <taxon>Porphyromonas</taxon>
    </lineage>
</organism>
<reference evidence="6 7" key="1">
    <citation type="submission" date="2009-04" db="EMBL/GenBank/DDBJ databases">
        <authorList>
            <person name="Sebastian Y."/>
            <person name="Madupu R."/>
            <person name="Durkin A.S."/>
            <person name="Torralba M."/>
            <person name="Methe B."/>
            <person name="Sutton G.G."/>
            <person name="Strausberg R.L."/>
            <person name="Nelson K.E."/>
        </authorList>
    </citation>
    <scope>NUCLEOTIDE SEQUENCE [LARGE SCALE GENOMIC DNA]</scope>
    <source>
        <strain evidence="7">ATCC 35406 / BCRC 14492 / JCM 8526 / NCTC 13058 / HG 370</strain>
    </source>
</reference>
<proteinExistence type="predicted"/>
<evidence type="ECO:0000313" key="6">
    <source>
        <dbReference type="EMBL" id="EEN83550.1"/>
    </source>
</evidence>
<dbReference type="InterPro" id="IPR032524">
    <property type="entry name" value="ABC_tran_C"/>
</dbReference>
<comment type="caution">
    <text evidence="6">The sequence shown here is derived from an EMBL/GenBank/DDBJ whole genome shotgun (WGS) entry which is preliminary data.</text>
</comment>
<keyword evidence="2 6" id="KW-0067">ATP-binding</keyword>
<protein>
    <submittedName>
        <fullName evidence="6">ABC transporter, ATP-binding protein</fullName>
    </submittedName>
</protein>
<feature type="compositionally biased region" description="Polar residues" evidence="4">
    <location>
        <begin position="528"/>
        <end position="546"/>
    </location>
</feature>
<dbReference type="Gene3D" id="3.40.50.300">
    <property type="entry name" value="P-loop containing nucleotide triphosphate hydrolases"/>
    <property type="match status" value="2"/>
</dbReference>
<dbReference type="Proteomes" id="UP000004295">
    <property type="component" value="Unassembled WGS sequence"/>
</dbReference>
<keyword evidence="1" id="KW-0547">Nucleotide-binding</keyword>
<dbReference type="InterPro" id="IPR017871">
    <property type="entry name" value="ABC_transporter-like_CS"/>
</dbReference>
<dbReference type="Gene3D" id="1.10.287.380">
    <property type="entry name" value="Valyl-tRNA synthetase, C-terminal domain"/>
    <property type="match status" value="1"/>
</dbReference>
<evidence type="ECO:0000256" key="2">
    <source>
        <dbReference type="ARBA" id="ARBA00022840"/>
    </source>
</evidence>
<feature type="domain" description="ABC transporter" evidence="5">
    <location>
        <begin position="310"/>
        <end position="529"/>
    </location>
</feature>
<accession>C3J8C6</accession>
<dbReference type="InterPro" id="IPR037118">
    <property type="entry name" value="Val-tRNA_synth_C_sf"/>
</dbReference>
<dbReference type="PROSITE" id="PS00211">
    <property type="entry name" value="ABC_TRANSPORTER_1"/>
    <property type="match status" value="1"/>
</dbReference>
<dbReference type="FunFam" id="3.40.50.300:FF:000011">
    <property type="entry name" value="Putative ABC transporter ATP-binding component"/>
    <property type="match status" value="1"/>
</dbReference>
<feature type="domain" description="ABC transporter" evidence="5">
    <location>
        <begin position="2"/>
        <end position="245"/>
    </location>
</feature>
<dbReference type="GeneID" id="93365671"/>
<dbReference type="Pfam" id="PF12848">
    <property type="entry name" value="ABC_tran_Xtn"/>
    <property type="match status" value="1"/>
</dbReference>
<dbReference type="Pfam" id="PF00005">
    <property type="entry name" value="ABC_tran"/>
    <property type="match status" value="2"/>
</dbReference>
<dbReference type="PANTHER" id="PTHR42855:SF1">
    <property type="entry name" value="ABC TRANSPORTER DOMAIN-CONTAINING PROTEIN"/>
    <property type="match status" value="1"/>
</dbReference>
<keyword evidence="7" id="KW-1185">Reference proteome</keyword>
<dbReference type="SMART" id="SM00382">
    <property type="entry name" value="AAA"/>
    <property type="match status" value="2"/>
</dbReference>
<dbReference type="STRING" id="553175.POREN0001_1371"/>
<name>C3J8C6_POREA</name>
<dbReference type="Pfam" id="PF16326">
    <property type="entry name" value="ABC_tran_CTD"/>
    <property type="match status" value="1"/>
</dbReference>
<gene>
    <name evidence="6" type="ORF">POREN0001_1371</name>
</gene>
<dbReference type="InterPro" id="IPR032781">
    <property type="entry name" value="ABC_tran_Xtn"/>
</dbReference>
<dbReference type="InterPro" id="IPR027417">
    <property type="entry name" value="P-loop_NTPase"/>
</dbReference>
<dbReference type="GO" id="GO:0005524">
    <property type="term" value="F:ATP binding"/>
    <property type="evidence" value="ECO:0007669"/>
    <property type="project" value="UniProtKB-KW"/>
</dbReference>
<evidence type="ECO:0000256" key="1">
    <source>
        <dbReference type="ARBA" id="ARBA00022741"/>
    </source>
</evidence>
<sequence length="627" mass="71618">MIQVEQLSKSYGDRLLFQDVSFSIAEGEKCGLIAANGTGKTTLLRIITGEETPDSGTITTRKDLRIAYLPQRPHLPEGKTILDTCFNPMDKVPHLVGCWREAVEADDSETLEKLLPEMDALGAWDYERRTEEILHKLSVPDLSRSTQSLSGGEQKRIALAGILLSEPDLLILDEPTNHLDLDAIEWLQHYLERSKLMLLMVTHDRYFLESVCDSFLELTPSGVHSYACTFDQYLERRAERLELERTAVQKANNLYRRELEWMLRQPQARGGKQKARKDAFYELKKLTEPPREEKATEIDSQRAYIGNKIFTAHNVSLAYGEKKILQHFSYTFARYDKVGIVGANGVGKTTFLKLLLGEIKPDEGFFEIGETVHFGYFSQQGAKFDPEKRVIEAITDLAEVIRDPHGEGLLSASQLLTRFAFSPERQYTPICKLSGGELRRLYLCTVLLTNPNFLVLDEPTNDLDLLTLGILEEYLREFKGCLIVVSHDRFFMDSLVDHLFVFEGDGVVRDFPGNYTQYREWDNARQAQIQAEQKAQPTQAKANAETTNRKPQQERKAKRSYKEEQEFLQLEKDLPLLEAEIKNLEERMSSGALASDELQKAGAQYQLLSNELDEKTMRWLELSELGN</sequence>
<dbReference type="GO" id="GO:0016887">
    <property type="term" value="F:ATP hydrolysis activity"/>
    <property type="evidence" value="ECO:0007669"/>
    <property type="project" value="InterPro"/>
</dbReference>
<dbReference type="InterPro" id="IPR051309">
    <property type="entry name" value="ABCF_ATPase"/>
</dbReference>
<dbReference type="GO" id="GO:0003677">
    <property type="term" value="F:DNA binding"/>
    <property type="evidence" value="ECO:0007669"/>
    <property type="project" value="InterPro"/>
</dbReference>
<dbReference type="InterPro" id="IPR003439">
    <property type="entry name" value="ABC_transporter-like_ATP-bd"/>
</dbReference>
<dbReference type="AlphaFoldDB" id="C3J8C6"/>
<feature type="region of interest" description="Disordered" evidence="4">
    <location>
        <begin position="528"/>
        <end position="562"/>
    </location>
</feature>
<dbReference type="InterPro" id="IPR003593">
    <property type="entry name" value="AAA+_ATPase"/>
</dbReference>
<feature type="coiled-coil region" evidence="3">
    <location>
        <begin position="567"/>
        <end position="618"/>
    </location>
</feature>
<dbReference type="SUPFAM" id="SSF52540">
    <property type="entry name" value="P-loop containing nucleoside triphosphate hydrolases"/>
    <property type="match status" value="2"/>
</dbReference>
<dbReference type="PROSITE" id="PS50893">
    <property type="entry name" value="ABC_TRANSPORTER_2"/>
    <property type="match status" value="2"/>
</dbReference>
<evidence type="ECO:0000256" key="3">
    <source>
        <dbReference type="SAM" id="Coils"/>
    </source>
</evidence>
<dbReference type="RefSeq" id="WP_004332017.1">
    <property type="nucleotide sequence ID" value="NZ_ACNN01000005.1"/>
</dbReference>
<evidence type="ECO:0000313" key="7">
    <source>
        <dbReference type="Proteomes" id="UP000004295"/>
    </source>
</evidence>
<feature type="compositionally biased region" description="Basic and acidic residues" evidence="4">
    <location>
        <begin position="547"/>
        <end position="562"/>
    </location>
</feature>
<dbReference type="CDD" id="cd03221">
    <property type="entry name" value="ABCF_EF-3"/>
    <property type="match status" value="2"/>
</dbReference>
<keyword evidence="3" id="KW-0175">Coiled coil</keyword>
<evidence type="ECO:0000259" key="5">
    <source>
        <dbReference type="PROSITE" id="PS50893"/>
    </source>
</evidence>
<evidence type="ECO:0000256" key="4">
    <source>
        <dbReference type="SAM" id="MobiDB-lite"/>
    </source>
</evidence>